<dbReference type="Gene3D" id="1.25.40.20">
    <property type="entry name" value="Ankyrin repeat-containing domain"/>
    <property type="match status" value="3"/>
</dbReference>
<dbReference type="SMART" id="SM00248">
    <property type="entry name" value="ANK"/>
    <property type="match status" value="8"/>
</dbReference>
<dbReference type="InterPro" id="IPR011009">
    <property type="entry name" value="Kinase-like_dom_sf"/>
</dbReference>
<dbReference type="Pfam" id="PF13637">
    <property type="entry name" value="Ank_4"/>
    <property type="match status" value="1"/>
</dbReference>
<dbReference type="OrthoDB" id="20872at2759"/>
<name>A0A485KIS1_9STRA</name>
<dbReference type="InterPro" id="IPR018247">
    <property type="entry name" value="EF_Hand_1_Ca_BS"/>
</dbReference>
<keyword evidence="1" id="KW-0677">Repeat</keyword>
<dbReference type="InterPro" id="IPR051631">
    <property type="entry name" value="Ankyrin-KH/SAM_domain"/>
</dbReference>
<dbReference type="GO" id="GO:0004672">
    <property type="term" value="F:protein kinase activity"/>
    <property type="evidence" value="ECO:0007669"/>
    <property type="project" value="InterPro"/>
</dbReference>
<dbReference type="Gene3D" id="1.10.510.10">
    <property type="entry name" value="Transferase(Phosphotransferase) domain 1"/>
    <property type="match status" value="1"/>
</dbReference>
<dbReference type="SUPFAM" id="SSF47473">
    <property type="entry name" value="EF-hand"/>
    <property type="match status" value="1"/>
</dbReference>
<dbReference type="GO" id="GO:0005509">
    <property type="term" value="F:calcium ion binding"/>
    <property type="evidence" value="ECO:0007669"/>
    <property type="project" value="InterPro"/>
</dbReference>
<evidence type="ECO:0000313" key="8">
    <source>
        <dbReference type="EMBL" id="KAF0702798.1"/>
    </source>
</evidence>
<keyword evidence="3 5" id="KW-0040">ANK repeat</keyword>
<dbReference type="PANTHER" id="PTHR23206:SF7">
    <property type="entry name" value="PROTEIN KINASE DOMAIN-CONTAINING PROTEIN"/>
    <property type="match status" value="1"/>
</dbReference>
<dbReference type="PROSITE" id="PS50297">
    <property type="entry name" value="ANK_REP_REGION"/>
    <property type="match status" value="3"/>
</dbReference>
<dbReference type="SMART" id="SM00220">
    <property type="entry name" value="S_TKc"/>
    <property type="match status" value="1"/>
</dbReference>
<dbReference type="PROSITE" id="PS50088">
    <property type="entry name" value="ANK_REPEAT"/>
    <property type="match status" value="3"/>
</dbReference>
<dbReference type="Pfam" id="PF12796">
    <property type="entry name" value="Ank_2"/>
    <property type="match status" value="2"/>
</dbReference>
<reference evidence="9 10" key="1">
    <citation type="submission" date="2019-03" db="EMBL/GenBank/DDBJ databases">
        <authorList>
            <person name="Gaulin E."/>
            <person name="Dumas B."/>
        </authorList>
    </citation>
    <scope>NUCLEOTIDE SEQUENCE [LARGE SCALE GENOMIC DNA]</scope>
    <source>
        <strain evidence="9">CBS 568.67</strain>
    </source>
</reference>
<dbReference type="PROSITE" id="PS50222">
    <property type="entry name" value="EF_HAND_2"/>
    <property type="match status" value="1"/>
</dbReference>
<dbReference type="Proteomes" id="UP000332933">
    <property type="component" value="Unassembled WGS sequence"/>
</dbReference>
<dbReference type="AlphaFoldDB" id="A0A485KIS1"/>
<evidence type="ECO:0000256" key="5">
    <source>
        <dbReference type="PROSITE-ProRule" id="PRU00023"/>
    </source>
</evidence>
<evidence type="ECO:0000259" key="6">
    <source>
        <dbReference type="PROSITE" id="PS50011"/>
    </source>
</evidence>
<dbReference type="EMBL" id="CAADRA010004519">
    <property type="protein sequence ID" value="VFT84648.1"/>
    <property type="molecule type" value="Genomic_DNA"/>
</dbReference>
<organism evidence="9 10">
    <name type="scientific">Aphanomyces stellatus</name>
    <dbReference type="NCBI Taxonomy" id="120398"/>
    <lineage>
        <taxon>Eukaryota</taxon>
        <taxon>Sar</taxon>
        <taxon>Stramenopiles</taxon>
        <taxon>Oomycota</taxon>
        <taxon>Saprolegniomycetes</taxon>
        <taxon>Saprolegniales</taxon>
        <taxon>Verrucalvaceae</taxon>
        <taxon>Aphanomyces</taxon>
    </lineage>
</organism>
<dbReference type="PANTHER" id="PTHR23206">
    <property type="entry name" value="MASK PROTEIN"/>
    <property type="match status" value="1"/>
</dbReference>
<keyword evidence="2" id="KW-0106">Calcium</keyword>
<sequence>MPLPREHMDFFVAAKEGDASHVRASIDQGVDVNVMGSMVVDEYGYEDTGTALMWASRFGREEMVQMLVACDEIDVNATNESGASALFLACANGYTRVVRLLLACPALAVNVVNTEGTTVLYVAAQNGHLDVVHVLLGHPGIEVNHVNQNGWCALHIGAQNGHVRVVRALLAHPAIELNRPNKNGASALYIASQNGHVNVVNVLMACDGLDVNRANTNGWSALHKACENGHLAVVHALLRSHTVHVNLVTKGGWSAIYVACHNGHVEVVQALLECNAIDVGLIHKALQLAISSHKYDVLALLSVGTTMTHTHNDKGKLILESLARVLTRDMALQLLLLDLPVDVCDGSLVARSAHAFSWTTFLDAKVPVSASIRLECVQAVLTHDLFASCAPDLVRELAFAKDQHGREVMQITDAATRTYFNDLLFFCGRYELFEGPPVYVSSTAIVVMAYDHGICAQVFREHANGAGQLNLAGFLACNQLLGRVQSSQTSSSSKLKKREAESWRAEFTLWDKDASGFLTEDEFERYCGQHFGGKLKVVMKFMRNADEYAREIENRRDLDPNFVLSTLPTLPQLTFQSHVPSLGLRGGYSMAEYPHVMVMPAADRSLEDIFLKERPGETERRIFLHQVAEGLAHLHVNELVHGDVKKLNVVRVGNRLQLIDLDAATALGAPVGSKFSSGILPPELFYKLESNDEAMAYCDHWESVQRTNPDLWHKVKPKNGFVVKTFLDENAPLPYKLVRAAASVDVWAFGALMYQMYSGEELVSTDINQDVLDEKIQQAATWTQDEVAARIQNKISQAVARDLISKLLVVDPDNRLDMRHVLDHAYFKVDNGITKDDLDALQQRTEASLRAQLLNVATKDQVTHLSTRIDSMHVKLDHVIDLTNEGLRHLALAKQDLMRGLYEATEVNVPTSFVVLPIDITAPSDHHSTAATLTTVVAAMCHDTAKLGLAFVQALHSTDNIGFLGTGNPMFLYLLDEVEGSPVVSPSSVYPIRIDTQSPAFLTAAMPYLQTGLQFLRGARTVATLASALGVPAQRDVMDKAIEMIEMVQQTTSVADFDVVHAAVQAESNEPVPVQHIRGAALRELERFFQKYDPAREYAGLARTYAPNGQALWTSQANVESIRASVVEPVAATHHRPNAITQRYKTMLADKRTNERGGEAKAEDACTCVLM</sequence>
<keyword evidence="10" id="KW-1185">Reference proteome</keyword>
<dbReference type="SUPFAM" id="SSF48403">
    <property type="entry name" value="Ankyrin repeat"/>
    <property type="match status" value="1"/>
</dbReference>
<feature type="domain" description="EF-hand" evidence="7">
    <location>
        <begin position="498"/>
        <end position="533"/>
    </location>
</feature>
<feature type="domain" description="Protein kinase" evidence="6">
    <location>
        <begin position="521"/>
        <end position="827"/>
    </location>
</feature>
<dbReference type="InterPro" id="IPR000719">
    <property type="entry name" value="Prot_kinase_dom"/>
</dbReference>
<dbReference type="PROSITE" id="PS00018">
    <property type="entry name" value="EF_HAND_1"/>
    <property type="match status" value="1"/>
</dbReference>
<evidence type="ECO:0000313" key="9">
    <source>
        <dbReference type="EMBL" id="VFT84648.1"/>
    </source>
</evidence>
<evidence type="ECO:0000256" key="4">
    <source>
        <dbReference type="ARBA" id="ARBA00024334"/>
    </source>
</evidence>
<evidence type="ECO:0000313" key="10">
    <source>
        <dbReference type="Proteomes" id="UP000332933"/>
    </source>
</evidence>
<evidence type="ECO:0000259" key="7">
    <source>
        <dbReference type="PROSITE" id="PS50222"/>
    </source>
</evidence>
<dbReference type="EMBL" id="VJMH01004501">
    <property type="protein sequence ID" value="KAF0702798.1"/>
    <property type="molecule type" value="Genomic_DNA"/>
</dbReference>
<dbReference type="Gene3D" id="1.10.238.10">
    <property type="entry name" value="EF-hand"/>
    <property type="match status" value="1"/>
</dbReference>
<dbReference type="GO" id="GO:0005524">
    <property type="term" value="F:ATP binding"/>
    <property type="evidence" value="ECO:0007669"/>
    <property type="project" value="InterPro"/>
</dbReference>
<evidence type="ECO:0000256" key="2">
    <source>
        <dbReference type="ARBA" id="ARBA00022837"/>
    </source>
</evidence>
<dbReference type="InterPro" id="IPR002110">
    <property type="entry name" value="Ankyrin_rpt"/>
</dbReference>
<evidence type="ECO:0000256" key="1">
    <source>
        <dbReference type="ARBA" id="ARBA00022737"/>
    </source>
</evidence>
<evidence type="ECO:0000256" key="3">
    <source>
        <dbReference type="ARBA" id="ARBA00023043"/>
    </source>
</evidence>
<dbReference type="PROSITE" id="PS50011">
    <property type="entry name" value="PROTEIN_KINASE_DOM"/>
    <property type="match status" value="1"/>
</dbReference>
<accession>A0A485KIS1</accession>
<dbReference type="Pfam" id="PF00069">
    <property type="entry name" value="Pkinase"/>
    <property type="match status" value="1"/>
</dbReference>
<reference evidence="8" key="2">
    <citation type="submission" date="2019-06" db="EMBL/GenBank/DDBJ databases">
        <title>Genomics analysis of Aphanomyces spp. identifies a new class of oomycete effector associated with host adaptation.</title>
        <authorList>
            <person name="Gaulin E."/>
        </authorList>
    </citation>
    <scope>NUCLEOTIDE SEQUENCE</scope>
    <source>
        <strain evidence="8">CBS 578.67</strain>
    </source>
</reference>
<dbReference type="InterPro" id="IPR036770">
    <property type="entry name" value="Ankyrin_rpt-contain_sf"/>
</dbReference>
<feature type="repeat" description="ANK" evidence="5">
    <location>
        <begin position="183"/>
        <end position="216"/>
    </location>
</feature>
<proteinExistence type="inferred from homology"/>
<comment type="similarity">
    <text evidence="4">Belongs to the protein kinase superfamily. Ser/Thr protein kinase family. CDPK subfamily.</text>
</comment>
<feature type="repeat" description="ANK" evidence="5">
    <location>
        <begin position="217"/>
        <end position="239"/>
    </location>
</feature>
<feature type="repeat" description="ANK" evidence="5">
    <location>
        <begin position="115"/>
        <end position="136"/>
    </location>
</feature>
<protein>
    <submittedName>
        <fullName evidence="9">Aste57867_7748 protein</fullName>
    </submittedName>
</protein>
<dbReference type="SUPFAM" id="SSF56112">
    <property type="entry name" value="Protein kinase-like (PK-like)"/>
    <property type="match status" value="1"/>
</dbReference>
<gene>
    <name evidence="9" type="primary">Aste57867_7748</name>
    <name evidence="8" type="ORF">As57867_007719</name>
    <name evidence="9" type="ORF">ASTE57867_7748</name>
</gene>
<dbReference type="InterPro" id="IPR011992">
    <property type="entry name" value="EF-hand-dom_pair"/>
</dbReference>
<dbReference type="InterPro" id="IPR002048">
    <property type="entry name" value="EF_hand_dom"/>
</dbReference>